<dbReference type="AlphaFoldDB" id="A0AAE0WKX3"/>
<evidence type="ECO:0000313" key="1">
    <source>
        <dbReference type="EMBL" id="KAK3673621.1"/>
    </source>
</evidence>
<evidence type="ECO:0000313" key="2">
    <source>
        <dbReference type="Proteomes" id="UP001274830"/>
    </source>
</evidence>
<dbReference type="Proteomes" id="UP001274830">
    <property type="component" value="Unassembled WGS sequence"/>
</dbReference>
<comment type="caution">
    <text evidence="1">The sequence shown here is derived from an EMBL/GenBank/DDBJ whole genome shotgun (WGS) entry which is preliminary data.</text>
</comment>
<proteinExistence type="predicted"/>
<organism evidence="1 2">
    <name type="scientific">Recurvomyces mirabilis</name>
    <dbReference type="NCBI Taxonomy" id="574656"/>
    <lineage>
        <taxon>Eukaryota</taxon>
        <taxon>Fungi</taxon>
        <taxon>Dikarya</taxon>
        <taxon>Ascomycota</taxon>
        <taxon>Pezizomycotina</taxon>
        <taxon>Dothideomycetes</taxon>
        <taxon>Dothideomycetidae</taxon>
        <taxon>Mycosphaerellales</taxon>
        <taxon>Teratosphaeriaceae</taxon>
        <taxon>Recurvomyces</taxon>
    </lineage>
</organism>
<dbReference type="EMBL" id="JAUTXT010000024">
    <property type="protein sequence ID" value="KAK3673621.1"/>
    <property type="molecule type" value="Genomic_DNA"/>
</dbReference>
<accession>A0AAE0WKX3</accession>
<name>A0AAE0WKX3_9PEZI</name>
<gene>
    <name evidence="1" type="ORF">LTR78_006526</name>
</gene>
<reference evidence="1" key="1">
    <citation type="submission" date="2023-07" db="EMBL/GenBank/DDBJ databases">
        <title>Black Yeasts Isolated from many extreme environments.</title>
        <authorList>
            <person name="Coleine C."/>
            <person name="Stajich J.E."/>
            <person name="Selbmann L."/>
        </authorList>
    </citation>
    <scope>NUCLEOTIDE SEQUENCE</scope>
    <source>
        <strain evidence="1">CCFEE 5485</strain>
    </source>
</reference>
<protein>
    <submittedName>
        <fullName evidence="1">Uncharacterized protein</fullName>
    </submittedName>
</protein>
<sequence length="296" mass="33268">MSETREPPTATVLEASRAVYRDIIQQFTNATANASSPLQALQAQIDAIFKHGPDRAGDIYNELVGDAWGNDTLVLCPVEDMPVGWSSCRNTATLVSLLACPEQSLEHTVRSSPMYGESAPLGEIVNTESASLRDAYREAKTAAASGRTTVMVGTLEDVQYHRLLQQSAYLSFAYCLALGIRPEGAIVWQSWASRHHQYCFDEYLARSGATLKTFVEMDTFVDQFEDLAQHKGVWDGRCNDLYRKLFHVDIMHVCETTDAPPITPRYEPLVMIRGFNDVRMQHLQKFRFVDHLDDEV</sequence>
<keyword evidence="2" id="KW-1185">Reference proteome</keyword>